<sequence>MEFGNVFLPTAVDPHQSGVPEFESRRGVEAGGGIHAGGHLQRPPSGGQEDAEPSAEAYGSGQGDEERAEDGETPLRYFYMRDLRHDNLICFIGACTDPPNVCILTEYCARGSLRGMIFLHDSPIRSHGSLRPSNCLVDSRWVLKIADFGLHRFKREADVPPFKHMN</sequence>
<evidence type="ECO:0000256" key="2">
    <source>
        <dbReference type="ARBA" id="ARBA00012202"/>
    </source>
</evidence>
<dbReference type="OrthoDB" id="1890790at2759"/>
<dbReference type="GO" id="GO:0004383">
    <property type="term" value="F:guanylate cyclase activity"/>
    <property type="evidence" value="ECO:0007669"/>
    <property type="project" value="UniProtKB-EC"/>
</dbReference>
<dbReference type="AlphaFoldDB" id="A0A8K0P4A7"/>
<dbReference type="EC" id="4.6.1.2" evidence="2"/>
<evidence type="ECO:0000259" key="7">
    <source>
        <dbReference type="PROSITE" id="PS50011"/>
    </source>
</evidence>
<dbReference type="GO" id="GO:0004672">
    <property type="term" value="F:protein kinase activity"/>
    <property type="evidence" value="ECO:0007669"/>
    <property type="project" value="InterPro"/>
</dbReference>
<evidence type="ECO:0000256" key="4">
    <source>
        <dbReference type="ARBA" id="ARBA00023239"/>
    </source>
</evidence>
<dbReference type="Gene3D" id="1.10.510.10">
    <property type="entry name" value="Transferase(Phosphotransferase) domain 1"/>
    <property type="match status" value="1"/>
</dbReference>
<accession>A0A8K0P4A7</accession>
<dbReference type="InterPro" id="IPR050401">
    <property type="entry name" value="Cyclic_nucleotide_synthase"/>
</dbReference>
<comment type="catalytic activity">
    <reaction evidence="1">
        <text>GTP = 3',5'-cyclic GMP + diphosphate</text>
        <dbReference type="Rhea" id="RHEA:13665"/>
        <dbReference type="ChEBI" id="CHEBI:33019"/>
        <dbReference type="ChEBI" id="CHEBI:37565"/>
        <dbReference type="ChEBI" id="CHEBI:57746"/>
        <dbReference type="EC" id="4.6.1.2"/>
    </reaction>
</comment>
<feature type="domain" description="Protein kinase" evidence="7">
    <location>
        <begin position="1"/>
        <end position="166"/>
    </location>
</feature>
<dbReference type="SUPFAM" id="SSF56112">
    <property type="entry name" value="Protein kinase-like (PK-like)"/>
    <property type="match status" value="1"/>
</dbReference>
<proteinExistence type="predicted"/>
<evidence type="ECO:0000313" key="8">
    <source>
        <dbReference type="EMBL" id="KAG8235370.1"/>
    </source>
</evidence>
<dbReference type="GO" id="GO:0001653">
    <property type="term" value="F:peptide receptor activity"/>
    <property type="evidence" value="ECO:0007669"/>
    <property type="project" value="TreeGrafter"/>
</dbReference>
<evidence type="ECO:0000313" key="9">
    <source>
        <dbReference type="Proteomes" id="UP000792457"/>
    </source>
</evidence>
<evidence type="ECO:0000256" key="6">
    <source>
        <dbReference type="SAM" id="MobiDB-lite"/>
    </source>
</evidence>
<feature type="region of interest" description="Disordered" evidence="6">
    <location>
        <begin position="1"/>
        <end position="70"/>
    </location>
</feature>
<evidence type="ECO:0000256" key="1">
    <source>
        <dbReference type="ARBA" id="ARBA00001436"/>
    </source>
</evidence>
<dbReference type="GO" id="GO:0007168">
    <property type="term" value="P:receptor guanylyl cyclase signaling pathway"/>
    <property type="evidence" value="ECO:0007669"/>
    <property type="project" value="TreeGrafter"/>
</dbReference>
<dbReference type="PANTHER" id="PTHR11920:SF335">
    <property type="entry name" value="GUANYLATE CYCLASE"/>
    <property type="match status" value="1"/>
</dbReference>
<keyword evidence="5" id="KW-0141">cGMP biosynthesis</keyword>
<dbReference type="Gene3D" id="3.30.200.20">
    <property type="entry name" value="Phosphorylase Kinase, domain 1"/>
    <property type="match status" value="1"/>
</dbReference>
<dbReference type="PROSITE" id="PS50011">
    <property type="entry name" value="PROTEIN_KINASE_DOM"/>
    <property type="match status" value="1"/>
</dbReference>
<dbReference type="GO" id="GO:0005886">
    <property type="term" value="C:plasma membrane"/>
    <property type="evidence" value="ECO:0007669"/>
    <property type="project" value="TreeGrafter"/>
</dbReference>
<evidence type="ECO:0000256" key="3">
    <source>
        <dbReference type="ARBA" id="ARBA00022741"/>
    </source>
</evidence>
<organism evidence="8 9">
    <name type="scientific">Ladona fulva</name>
    <name type="common">Scarce chaser dragonfly</name>
    <name type="synonym">Libellula fulva</name>
    <dbReference type="NCBI Taxonomy" id="123851"/>
    <lineage>
        <taxon>Eukaryota</taxon>
        <taxon>Metazoa</taxon>
        <taxon>Ecdysozoa</taxon>
        <taxon>Arthropoda</taxon>
        <taxon>Hexapoda</taxon>
        <taxon>Insecta</taxon>
        <taxon>Pterygota</taxon>
        <taxon>Palaeoptera</taxon>
        <taxon>Odonata</taxon>
        <taxon>Epiprocta</taxon>
        <taxon>Anisoptera</taxon>
        <taxon>Libelluloidea</taxon>
        <taxon>Libellulidae</taxon>
        <taxon>Ladona</taxon>
    </lineage>
</organism>
<keyword evidence="3" id="KW-0547">Nucleotide-binding</keyword>
<feature type="non-terminal residue" evidence="8">
    <location>
        <position position="1"/>
    </location>
</feature>
<comment type="caution">
    <text evidence="8">The sequence shown here is derived from an EMBL/GenBank/DDBJ whole genome shotgun (WGS) entry which is preliminary data.</text>
</comment>
<protein>
    <recommendedName>
        <fullName evidence="2">guanylate cyclase</fullName>
        <ecNumber evidence="2">4.6.1.2</ecNumber>
    </recommendedName>
</protein>
<dbReference type="EMBL" id="KZ308904">
    <property type="protein sequence ID" value="KAG8235370.1"/>
    <property type="molecule type" value="Genomic_DNA"/>
</dbReference>
<keyword evidence="9" id="KW-1185">Reference proteome</keyword>
<gene>
    <name evidence="8" type="ORF">J437_LFUL012581</name>
</gene>
<dbReference type="GO" id="GO:0004016">
    <property type="term" value="F:adenylate cyclase activity"/>
    <property type="evidence" value="ECO:0007669"/>
    <property type="project" value="TreeGrafter"/>
</dbReference>
<dbReference type="PANTHER" id="PTHR11920">
    <property type="entry name" value="GUANYLYL CYCLASE"/>
    <property type="match status" value="1"/>
</dbReference>
<keyword evidence="4" id="KW-0456">Lyase</keyword>
<dbReference type="GO" id="GO:0005524">
    <property type="term" value="F:ATP binding"/>
    <property type="evidence" value="ECO:0007669"/>
    <property type="project" value="InterPro"/>
</dbReference>
<dbReference type="InterPro" id="IPR011009">
    <property type="entry name" value="Kinase-like_dom_sf"/>
</dbReference>
<name>A0A8K0P4A7_LADFU</name>
<evidence type="ECO:0000256" key="5">
    <source>
        <dbReference type="ARBA" id="ARBA00023293"/>
    </source>
</evidence>
<dbReference type="InterPro" id="IPR000719">
    <property type="entry name" value="Prot_kinase_dom"/>
</dbReference>
<dbReference type="Pfam" id="PF07714">
    <property type="entry name" value="PK_Tyr_Ser-Thr"/>
    <property type="match status" value="1"/>
</dbReference>
<reference evidence="8" key="2">
    <citation type="submission" date="2017-10" db="EMBL/GenBank/DDBJ databases">
        <title>Ladona fulva Genome sequencing and assembly.</title>
        <authorList>
            <person name="Murali S."/>
            <person name="Richards S."/>
            <person name="Bandaranaike D."/>
            <person name="Bellair M."/>
            <person name="Blankenburg K."/>
            <person name="Chao H."/>
            <person name="Dinh H."/>
            <person name="Doddapaneni H."/>
            <person name="Dugan-Rocha S."/>
            <person name="Elkadiri S."/>
            <person name="Gnanaolivu R."/>
            <person name="Hernandez B."/>
            <person name="Skinner E."/>
            <person name="Javaid M."/>
            <person name="Lee S."/>
            <person name="Li M."/>
            <person name="Ming W."/>
            <person name="Munidasa M."/>
            <person name="Muniz J."/>
            <person name="Nguyen L."/>
            <person name="Hughes D."/>
            <person name="Osuji N."/>
            <person name="Pu L.-L."/>
            <person name="Puazo M."/>
            <person name="Qu C."/>
            <person name="Quiroz J."/>
            <person name="Raj R."/>
            <person name="Weissenberger G."/>
            <person name="Xin Y."/>
            <person name="Zou X."/>
            <person name="Han Y."/>
            <person name="Worley K."/>
            <person name="Muzny D."/>
            <person name="Gibbs R."/>
        </authorList>
    </citation>
    <scope>NUCLEOTIDE SEQUENCE</scope>
    <source>
        <strain evidence="8">Sampled in the wild</strain>
    </source>
</reference>
<dbReference type="InterPro" id="IPR001245">
    <property type="entry name" value="Ser-Thr/Tyr_kinase_cat_dom"/>
</dbReference>
<reference evidence="8" key="1">
    <citation type="submission" date="2013-04" db="EMBL/GenBank/DDBJ databases">
        <authorList>
            <person name="Qu J."/>
            <person name="Murali S.C."/>
            <person name="Bandaranaike D."/>
            <person name="Bellair M."/>
            <person name="Blankenburg K."/>
            <person name="Chao H."/>
            <person name="Dinh H."/>
            <person name="Doddapaneni H."/>
            <person name="Downs B."/>
            <person name="Dugan-Rocha S."/>
            <person name="Elkadiri S."/>
            <person name="Gnanaolivu R.D."/>
            <person name="Hernandez B."/>
            <person name="Javaid M."/>
            <person name="Jayaseelan J.C."/>
            <person name="Lee S."/>
            <person name="Li M."/>
            <person name="Ming W."/>
            <person name="Munidasa M."/>
            <person name="Muniz J."/>
            <person name="Nguyen L."/>
            <person name="Ongeri F."/>
            <person name="Osuji N."/>
            <person name="Pu L.-L."/>
            <person name="Puazo M."/>
            <person name="Qu C."/>
            <person name="Quiroz J."/>
            <person name="Raj R."/>
            <person name="Weissenberger G."/>
            <person name="Xin Y."/>
            <person name="Zou X."/>
            <person name="Han Y."/>
            <person name="Richards S."/>
            <person name="Worley K."/>
            <person name="Muzny D."/>
            <person name="Gibbs R."/>
        </authorList>
    </citation>
    <scope>NUCLEOTIDE SEQUENCE</scope>
    <source>
        <strain evidence="8">Sampled in the wild</strain>
    </source>
</reference>
<dbReference type="Proteomes" id="UP000792457">
    <property type="component" value="Unassembled WGS sequence"/>
</dbReference>